<dbReference type="InterPro" id="IPR040086">
    <property type="entry name" value="MJ0683-like"/>
</dbReference>
<keyword evidence="2" id="KW-0408">Iron</keyword>
<sequence>MIISEIQTKSIITKSNLPVCEYAVNPYAGCTHGCQYCHAVFMKRFTGHDKPWGQFLNVKY</sequence>
<evidence type="ECO:0000313" key="5">
    <source>
        <dbReference type="Proteomes" id="UP001060112"/>
    </source>
</evidence>
<keyword evidence="1" id="KW-0479">Metal-binding</keyword>
<dbReference type="RefSeq" id="WP_290142090.1">
    <property type="nucleotide sequence ID" value="NZ_CP101620.1"/>
</dbReference>
<organism evidence="4 5">
    <name type="scientific">Allocoprobacillus halotolerans</name>
    <dbReference type="NCBI Taxonomy" id="2944914"/>
    <lineage>
        <taxon>Bacteria</taxon>
        <taxon>Bacillati</taxon>
        <taxon>Bacillota</taxon>
        <taxon>Erysipelotrichia</taxon>
        <taxon>Erysipelotrichales</taxon>
        <taxon>Erysipelotrichaceae</taxon>
        <taxon>Allocoprobacillus</taxon>
    </lineage>
</organism>
<gene>
    <name evidence="4" type="ORF">NMU03_07770</name>
</gene>
<dbReference type="PANTHER" id="PTHR43432:SF3">
    <property type="entry name" value="SLR0285 PROTEIN"/>
    <property type="match status" value="1"/>
</dbReference>
<accession>A0ABY5I9P7</accession>
<dbReference type="EMBL" id="CP101620">
    <property type="protein sequence ID" value="UTY40652.1"/>
    <property type="molecule type" value="Genomic_DNA"/>
</dbReference>
<proteinExistence type="predicted"/>
<protein>
    <recommendedName>
        <fullName evidence="6">Radical SAM protein</fullName>
    </recommendedName>
</protein>
<evidence type="ECO:0000256" key="3">
    <source>
        <dbReference type="ARBA" id="ARBA00023014"/>
    </source>
</evidence>
<dbReference type="Proteomes" id="UP001060112">
    <property type="component" value="Chromosome"/>
</dbReference>
<evidence type="ECO:0008006" key="6">
    <source>
        <dbReference type="Google" id="ProtNLM"/>
    </source>
</evidence>
<reference evidence="4" key="1">
    <citation type="submission" date="2022-07" db="EMBL/GenBank/DDBJ databases">
        <title>Faecal culturing of patients with breast cancer.</title>
        <authorList>
            <person name="Teng N.M.Y."/>
            <person name="Kiu R."/>
            <person name="Evans R."/>
            <person name="Baker D.J."/>
            <person name="Zenner C."/>
            <person name="Robinson S.D."/>
            <person name="Hall L.J."/>
        </authorList>
    </citation>
    <scope>NUCLEOTIDE SEQUENCE</scope>
    <source>
        <strain evidence="4">LH1062</strain>
    </source>
</reference>
<dbReference type="PANTHER" id="PTHR43432">
    <property type="entry name" value="SLR0285 PROTEIN"/>
    <property type="match status" value="1"/>
</dbReference>
<evidence type="ECO:0000256" key="2">
    <source>
        <dbReference type="ARBA" id="ARBA00023004"/>
    </source>
</evidence>
<name>A0ABY5I9P7_9FIRM</name>
<evidence type="ECO:0000313" key="4">
    <source>
        <dbReference type="EMBL" id="UTY40652.1"/>
    </source>
</evidence>
<keyword evidence="3" id="KW-0411">Iron-sulfur</keyword>
<keyword evidence="5" id="KW-1185">Reference proteome</keyword>
<evidence type="ECO:0000256" key="1">
    <source>
        <dbReference type="ARBA" id="ARBA00022723"/>
    </source>
</evidence>